<evidence type="ECO:0000313" key="6">
    <source>
        <dbReference type="Proteomes" id="UP001354971"/>
    </source>
</evidence>
<feature type="domain" description="AB hydrolase-1" evidence="3">
    <location>
        <begin position="80"/>
        <end position="260"/>
    </location>
</feature>
<keyword evidence="6" id="KW-1185">Reference proteome</keyword>
<keyword evidence="5" id="KW-0378">Hydrolase</keyword>
<organism evidence="5 6">
    <name type="scientific">Hyphobacterium lacteum</name>
    <dbReference type="NCBI Taxonomy" id="3116575"/>
    <lineage>
        <taxon>Bacteria</taxon>
        <taxon>Pseudomonadati</taxon>
        <taxon>Pseudomonadota</taxon>
        <taxon>Alphaproteobacteria</taxon>
        <taxon>Maricaulales</taxon>
        <taxon>Maricaulaceae</taxon>
        <taxon>Hyphobacterium</taxon>
    </lineage>
</organism>
<proteinExistence type="predicted"/>
<feature type="chain" id="PRO_5046552166" description="Proline iminopeptidase" evidence="2">
    <location>
        <begin position="21"/>
        <end position="487"/>
    </location>
</feature>
<feature type="signal peptide" evidence="2">
    <location>
        <begin position="1"/>
        <end position="20"/>
    </location>
</feature>
<evidence type="ECO:0000313" key="5">
    <source>
        <dbReference type="EMBL" id="MEE2524744.1"/>
    </source>
</evidence>
<evidence type="ECO:0000256" key="2">
    <source>
        <dbReference type="SAM" id="SignalP"/>
    </source>
</evidence>
<dbReference type="EMBL" id="JAZDRP010000001">
    <property type="protein sequence ID" value="MEE2524744.1"/>
    <property type="molecule type" value="Genomic_DNA"/>
</dbReference>
<dbReference type="GO" id="GO:0016787">
    <property type="term" value="F:hydrolase activity"/>
    <property type="evidence" value="ECO:0007669"/>
    <property type="project" value="UniProtKB-KW"/>
</dbReference>
<keyword evidence="2" id="KW-0732">Signal</keyword>
<dbReference type="InterPro" id="IPR005944">
    <property type="entry name" value="Pro_iminopeptidase"/>
</dbReference>
<dbReference type="PANTHER" id="PTHR43722">
    <property type="entry name" value="PROLINE IMINOPEPTIDASE"/>
    <property type="match status" value="1"/>
</dbReference>
<evidence type="ECO:0000256" key="1">
    <source>
        <dbReference type="ARBA" id="ARBA00021843"/>
    </source>
</evidence>
<dbReference type="RefSeq" id="WP_330197412.1">
    <property type="nucleotide sequence ID" value="NZ_JAZDRP010000001.1"/>
</dbReference>
<accession>A0ABU7LN45</accession>
<reference evidence="5 6" key="1">
    <citation type="submission" date="2024-01" db="EMBL/GenBank/DDBJ databases">
        <title>Hyphobacterium bacterium isolated from marine sediment.</title>
        <authorList>
            <person name="Zhao S."/>
        </authorList>
    </citation>
    <scope>NUCLEOTIDE SEQUENCE [LARGE SCALE GENOMIC DNA]</scope>
    <source>
        <strain evidence="6">HN65</strain>
    </source>
</reference>
<dbReference type="Gene3D" id="3.40.50.1820">
    <property type="entry name" value="alpha/beta hydrolase"/>
    <property type="match status" value="1"/>
</dbReference>
<dbReference type="Proteomes" id="UP001354971">
    <property type="component" value="Unassembled WGS sequence"/>
</dbReference>
<name>A0ABU7LN45_9PROT</name>
<dbReference type="Pfam" id="PF00561">
    <property type="entry name" value="Abhydrolase_1"/>
    <property type="match status" value="1"/>
</dbReference>
<dbReference type="PROSITE" id="PS51257">
    <property type="entry name" value="PROKAR_LIPOPROTEIN"/>
    <property type="match status" value="1"/>
</dbReference>
<sequence>MKTISLAILTGLALAGSCFGQPAILPDETEIEFTASSGQTVTAYQGAFLVPENRNDPGTRTIEIGYIRFPATTDNPGSPIVYLAGGPGGSGTGTARGPRFPLFMEMRQHGDVYAFDQRGTGLSANGIPVCTSSVPDPQASPVTDTEWTSRHLQAARECAAFWDDEGIDLRGYTTMESVRDLEALRQHAGASQLSLWGISYGSHLALAAIGEMDEQLDRVIIASAEGLDQTVKLPEYTAAYFQRLQDAVDSQPAAAAAYPDILALMNRVHDQLEQRPLQLEIPQEDGSTRGFLLQRHHLQWFAGGLLADPERAPVMLQLYASLDAGNATIATALIQRFVPLTDHISLRAMPLAMDRASGITPERLARFNETVAESPVGLYLNAPMPQLLDFMPEIDLGDEFRAGPSGDTPVLLLTGTLDSRTYIEEQAQSVAGLDNVTQVIVRNAGHNLFMTSPAVADRMHQFMRGEAVDADEITIDLPDFTASPFSR</sequence>
<evidence type="ECO:0000259" key="4">
    <source>
        <dbReference type="Pfam" id="PF08386"/>
    </source>
</evidence>
<dbReference type="InterPro" id="IPR013595">
    <property type="entry name" value="Pept_S33_TAP-like_C"/>
</dbReference>
<comment type="caution">
    <text evidence="5">The sequence shown here is derived from an EMBL/GenBank/DDBJ whole genome shotgun (WGS) entry which is preliminary data.</text>
</comment>
<dbReference type="InterPro" id="IPR029058">
    <property type="entry name" value="AB_hydrolase_fold"/>
</dbReference>
<feature type="domain" description="Peptidase S33 tripeptidyl aminopeptidase-like C-terminal" evidence="4">
    <location>
        <begin position="405"/>
        <end position="471"/>
    </location>
</feature>
<gene>
    <name evidence="5" type="ORF">V0U79_00065</name>
</gene>
<evidence type="ECO:0000259" key="3">
    <source>
        <dbReference type="Pfam" id="PF00561"/>
    </source>
</evidence>
<dbReference type="PANTHER" id="PTHR43722:SF1">
    <property type="entry name" value="PROLINE IMINOPEPTIDASE"/>
    <property type="match status" value="1"/>
</dbReference>
<dbReference type="SUPFAM" id="SSF53474">
    <property type="entry name" value="alpha/beta-Hydrolases"/>
    <property type="match status" value="1"/>
</dbReference>
<protein>
    <recommendedName>
        <fullName evidence="1">Proline iminopeptidase</fullName>
    </recommendedName>
</protein>
<dbReference type="Pfam" id="PF08386">
    <property type="entry name" value="Abhydrolase_4"/>
    <property type="match status" value="1"/>
</dbReference>
<dbReference type="InterPro" id="IPR000073">
    <property type="entry name" value="AB_hydrolase_1"/>
</dbReference>